<gene>
    <name evidence="2" type="ORF">MNBD_GAMMA26-1811</name>
</gene>
<feature type="transmembrane region" description="Helical" evidence="1">
    <location>
        <begin position="116"/>
        <end position="134"/>
    </location>
</feature>
<dbReference type="InterPro" id="IPR019734">
    <property type="entry name" value="TPR_rpt"/>
</dbReference>
<keyword evidence="1" id="KW-1133">Transmembrane helix</keyword>
<feature type="transmembrane region" description="Helical" evidence="1">
    <location>
        <begin position="178"/>
        <end position="202"/>
    </location>
</feature>
<sequence length="626" mass="71565">MYHTLKTIDPRLLLLLPLTLMIVGVTSTEIADYDFWWHINLGREIYNTGSITLPDSFSYTFAGTPQFSGEWLADLSFYLAYLGGGFWGVAALKVVVVLAVFYILLLRLLDQQRDGVGGWLLAAVLTMVVVLFAIRFRLFVRPYIFSFLFFSLFLLLLERYTKTNNARMLYALPWLEILWANMSKGLIFGPLLICVYIVGALLQGRLDRRLIVVLSAVLLTSTISPEGVSPYGFLLTMAKDPAGFYVVGEQQPLSFALLWGQGWAYTAGYQLLVLGSLFYFTLLGGWRNYTHLLIFLAFFAASIYMIRLVGFFSLAVATFAIHPASRLIGWLPDWFFRRRELSYGIIGLLLFAVGGLAVFGSSTYKFGIGPNGKNIPDEALAWLETEQIKGRIFNSYPYGGYIAWAKPGEQVYIDGRINQLFPPEFHQHYFRVIEEPAVWKQAEEKWGFTIAVLEYDYLAQGRHFPLHLKDNAEWAPVYWGEHSVIYLKRTEQNISVIKRHQYQLIKPNFSDFSYLNRYSMARGHKQISDRLVAMVDAEVARHPYNQELLLARLYLLYNIDRISSVRGLQELEITLAMEPDLAIEHSAAAHFYLQMGRKDEAQKELMTALEINPSDEMALAIQSRMQ</sequence>
<dbReference type="InterPro" id="IPR011990">
    <property type="entry name" value="TPR-like_helical_dom_sf"/>
</dbReference>
<evidence type="ECO:0000256" key="1">
    <source>
        <dbReference type="SAM" id="Phobius"/>
    </source>
</evidence>
<dbReference type="SUPFAM" id="SSF48452">
    <property type="entry name" value="TPR-like"/>
    <property type="match status" value="1"/>
</dbReference>
<dbReference type="Gene3D" id="1.25.40.10">
    <property type="entry name" value="Tetratricopeptide repeat domain"/>
    <property type="match status" value="1"/>
</dbReference>
<accession>A0A3B1B9M6</accession>
<keyword evidence="1" id="KW-0812">Transmembrane</keyword>
<protein>
    <submittedName>
        <fullName evidence="2">Uncharacterized protein</fullName>
    </submittedName>
</protein>
<keyword evidence="1" id="KW-0472">Membrane</keyword>
<dbReference type="PROSITE" id="PS50005">
    <property type="entry name" value="TPR"/>
    <property type="match status" value="1"/>
</dbReference>
<dbReference type="EMBL" id="UOFX01000080">
    <property type="protein sequence ID" value="VAX10981.1"/>
    <property type="molecule type" value="Genomic_DNA"/>
</dbReference>
<feature type="transmembrane region" description="Helical" evidence="1">
    <location>
        <begin position="78"/>
        <end position="104"/>
    </location>
</feature>
<feature type="transmembrane region" description="Helical" evidence="1">
    <location>
        <begin position="262"/>
        <end position="280"/>
    </location>
</feature>
<name>A0A3B1B9M6_9ZZZZ</name>
<reference evidence="2" key="1">
    <citation type="submission" date="2018-06" db="EMBL/GenBank/DDBJ databases">
        <authorList>
            <person name="Zhirakovskaya E."/>
        </authorList>
    </citation>
    <scope>NUCLEOTIDE SEQUENCE</scope>
</reference>
<proteinExistence type="predicted"/>
<feature type="transmembrane region" description="Helical" evidence="1">
    <location>
        <begin position="140"/>
        <end position="157"/>
    </location>
</feature>
<feature type="transmembrane region" description="Helical" evidence="1">
    <location>
        <begin position="292"/>
        <end position="321"/>
    </location>
</feature>
<evidence type="ECO:0000313" key="2">
    <source>
        <dbReference type="EMBL" id="VAX10981.1"/>
    </source>
</evidence>
<dbReference type="AlphaFoldDB" id="A0A3B1B9M6"/>
<organism evidence="2">
    <name type="scientific">hydrothermal vent metagenome</name>
    <dbReference type="NCBI Taxonomy" id="652676"/>
    <lineage>
        <taxon>unclassified sequences</taxon>
        <taxon>metagenomes</taxon>
        <taxon>ecological metagenomes</taxon>
    </lineage>
</organism>
<feature type="transmembrane region" description="Helical" evidence="1">
    <location>
        <begin position="341"/>
        <end position="359"/>
    </location>
</feature>